<evidence type="ECO:0000256" key="3">
    <source>
        <dbReference type="ARBA" id="ARBA00022989"/>
    </source>
</evidence>
<protein>
    <submittedName>
        <fullName evidence="6">Uncharacterized protein</fullName>
    </submittedName>
</protein>
<organism evidence="6 7">
    <name type="scientific">Penicillium ucsense</name>
    <dbReference type="NCBI Taxonomy" id="2839758"/>
    <lineage>
        <taxon>Eukaryota</taxon>
        <taxon>Fungi</taxon>
        <taxon>Dikarya</taxon>
        <taxon>Ascomycota</taxon>
        <taxon>Pezizomycotina</taxon>
        <taxon>Eurotiomycetes</taxon>
        <taxon>Eurotiomycetidae</taxon>
        <taxon>Eurotiales</taxon>
        <taxon>Aspergillaceae</taxon>
        <taxon>Penicillium</taxon>
    </lineage>
</organism>
<feature type="transmembrane region" description="Helical" evidence="5">
    <location>
        <begin position="235"/>
        <end position="255"/>
    </location>
</feature>
<feature type="transmembrane region" description="Helical" evidence="5">
    <location>
        <begin position="79"/>
        <end position="100"/>
    </location>
</feature>
<accession>A0A8J8VWV8</accession>
<dbReference type="PANTHER" id="PTHR31465:SF33">
    <property type="entry name" value="DOMAIN PROTEIN, PUTATIVE (AFU_ORTHOLOGUE AFUA_5G01310)-RELATED"/>
    <property type="match status" value="1"/>
</dbReference>
<feature type="transmembrane region" description="Helical" evidence="5">
    <location>
        <begin position="46"/>
        <end position="67"/>
    </location>
</feature>
<feature type="transmembrane region" description="Helical" evidence="5">
    <location>
        <begin position="120"/>
        <end position="142"/>
    </location>
</feature>
<evidence type="ECO:0000256" key="1">
    <source>
        <dbReference type="ARBA" id="ARBA00004141"/>
    </source>
</evidence>
<keyword evidence="2 5" id="KW-0812">Transmembrane</keyword>
<evidence type="ECO:0000313" key="6">
    <source>
        <dbReference type="EMBL" id="KAF7713090.1"/>
    </source>
</evidence>
<sequence>MGDADSSTRSGIFPYKPSESATLIMATLFGISAVWHLIVMIRKKTWFYSCLTVGAIMMTAGYIARYFSAKSPLDLGPYIMQSLFIILPPSLYAATLYMIYGRIVLFVNAPEASMIPPARVTKVFVCGDVIAFFLQAGGGGMMAQASMADVGQKIMLVGLFTQLMFFGVFLVISLVFWKRMRSSPKSHMIPQHGKHTWRALLKMLLVSAVIIILRCVFRILEFAEGMEGSISTHEVYMYLFDAAPMFLVQLLFHFVHAGDVFPTPIAASAFTDDGSYINLHQRV</sequence>
<gene>
    <name evidence="6" type="ORF">PECM_001655</name>
</gene>
<feature type="transmembrane region" description="Helical" evidence="5">
    <location>
        <begin position="20"/>
        <end position="39"/>
    </location>
</feature>
<evidence type="ECO:0000256" key="5">
    <source>
        <dbReference type="SAM" id="Phobius"/>
    </source>
</evidence>
<dbReference type="GO" id="GO:0016020">
    <property type="term" value="C:membrane"/>
    <property type="evidence" value="ECO:0007669"/>
    <property type="project" value="UniProtKB-SubCell"/>
</dbReference>
<dbReference type="PANTHER" id="PTHR31465">
    <property type="entry name" value="PROTEIN RTA1-RELATED"/>
    <property type="match status" value="1"/>
</dbReference>
<dbReference type="EMBL" id="WIWV01000134">
    <property type="protein sequence ID" value="KAF7713090.1"/>
    <property type="molecule type" value="Genomic_DNA"/>
</dbReference>
<dbReference type="OrthoDB" id="3358017at2759"/>
<keyword evidence="7" id="KW-1185">Reference proteome</keyword>
<dbReference type="Proteomes" id="UP000631181">
    <property type="component" value="Unassembled WGS sequence"/>
</dbReference>
<evidence type="ECO:0000256" key="2">
    <source>
        <dbReference type="ARBA" id="ARBA00022692"/>
    </source>
</evidence>
<feature type="transmembrane region" description="Helical" evidence="5">
    <location>
        <begin position="199"/>
        <end position="220"/>
    </location>
</feature>
<name>A0A8J8VWV8_9EURO</name>
<keyword evidence="3 5" id="KW-1133">Transmembrane helix</keyword>
<dbReference type="AlphaFoldDB" id="A0A8J8VWV8"/>
<feature type="transmembrane region" description="Helical" evidence="5">
    <location>
        <begin position="154"/>
        <end position="178"/>
    </location>
</feature>
<comment type="subcellular location">
    <subcellularLocation>
        <location evidence="1">Membrane</location>
        <topology evidence="1">Multi-pass membrane protein</topology>
    </subcellularLocation>
</comment>
<evidence type="ECO:0000313" key="7">
    <source>
        <dbReference type="Proteomes" id="UP000631181"/>
    </source>
</evidence>
<keyword evidence="4 5" id="KW-0472">Membrane</keyword>
<comment type="caution">
    <text evidence="6">The sequence shown here is derived from an EMBL/GenBank/DDBJ whole genome shotgun (WGS) entry which is preliminary data.</text>
</comment>
<dbReference type="InterPro" id="IPR007568">
    <property type="entry name" value="RTA1"/>
</dbReference>
<proteinExistence type="predicted"/>
<evidence type="ECO:0000256" key="4">
    <source>
        <dbReference type="ARBA" id="ARBA00023136"/>
    </source>
</evidence>
<dbReference type="Pfam" id="PF04479">
    <property type="entry name" value="RTA1"/>
    <property type="match status" value="1"/>
</dbReference>
<reference evidence="6" key="1">
    <citation type="journal article" date="2020" name="Front. Microbiol.">
        <title>Gene regulatory networks of Penicillium echinulatum 2HH and Penicillium oxalicum 114-2 inferred by a computational biology approach.</title>
        <authorList>
            <person name="Lenz A.R."/>
            <person name="Galan-Vasquez E."/>
            <person name="Balbinot E."/>
            <person name="De Abreu F.P."/>
            <person name="De Oliveira N.S."/>
            <person name="Da Rosa L.O."/>
            <person name="De Avila E Silva S."/>
            <person name="Camassola M."/>
            <person name="Dillon A.J.P."/>
            <person name="Perez-Rueda E."/>
        </authorList>
    </citation>
    <scope>NUCLEOTIDE SEQUENCE</scope>
    <source>
        <strain evidence="6">S1M29</strain>
    </source>
</reference>